<dbReference type="InterPro" id="IPR000073">
    <property type="entry name" value="AB_hydrolase_1"/>
</dbReference>
<dbReference type="InterPro" id="IPR029058">
    <property type="entry name" value="AB_hydrolase_fold"/>
</dbReference>
<feature type="domain" description="AB hydrolase-1" evidence="1">
    <location>
        <begin position="73"/>
        <end position="114"/>
    </location>
</feature>
<dbReference type="OrthoDB" id="556502at2"/>
<proteinExistence type="predicted"/>
<dbReference type="PANTHER" id="PTHR37946">
    <property type="entry name" value="SLL1969 PROTEIN"/>
    <property type="match status" value="1"/>
</dbReference>
<gene>
    <name evidence="2" type="ORF">AX777_12435</name>
</gene>
<dbReference type="EMBL" id="LSTR01000032">
    <property type="protein sequence ID" value="OAH43905.1"/>
    <property type="molecule type" value="Genomic_DNA"/>
</dbReference>
<dbReference type="PANTHER" id="PTHR37946:SF1">
    <property type="entry name" value="SLL1969 PROTEIN"/>
    <property type="match status" value="1"/>
</dbReference>
<dbReference type="AlphaFoldDB" id="A0A177JU99"/>
<organism evidence="2 3">
    <name type="scientific">Sphingobium yanoikuyae</name>
    <name type="common">Sphingomonas yanoikuyae</name>
    <dbReference type="NCBI Taxonomy" id="13690"/>
    <lineage>
        <taxon>Bacteria</taxon>
        <taxon>Pseudomonadati</taxon>
        <taxon>Pseudomonadota</taxon>
        <taxon>Alphaproteobacteria</taxon>
        <taxon>Sphingomonadales</taxon>
        <taxon>Sphingomonadaceae</taxon>
        <taxon>Sphingobium</taxon>
    </lineage>
</organism>
<reference evidence="2 3" key="1">
    <citation type="submission" date="2016-02" db="EMBL/GenBank/DDBJ databases">
        <authorList>
            <person name="Wen L."/>
            <person name="He K."/>
            <person name="Yang H."/>
        </authorList>
    </citation>
    <scope>NUCLEOTIDE SEQUENCE [LARGE SCALE GENOMIC DNA]</scope>
    <source>
        <strain evidence="2 3">CD09_2</strain>
    </source>
</reference>
<sequence>MHDTHAIMLPHTQSVILLHGFGGHQVQTALLVRRMRGEGYDVANIGYPSWRWPLPRVIDHLHARIIASPAYAASTLHCVGHSMGGLMLRAWLARHRPDHLGRVVMLGTPNGGSEIADLLYRLRLHPLILNQAGTLLRTRRDATTLAALGEVDYPLGIIAGDRPMSGLLPSRIFRAPNDGKVSVAATHCPGESDHITLPVAHTAMIYTRPVADQVVHFLRRGQFART</sequence>
<name>A0A177JU99_SPHYA</name>
<dbReference type="Pfam" id="PF00561">
    <property type="entry name" value="Abhydrolase_1"/>
    <property type="match status" value="1"/>
</dbReference>
<dbReference type="SUPFAM" id="SSF53474">
    <property type="entry name" value="alpha/beta-Hydrolases"/>
    <property type="match status" value="1"/>
</dbReference>
<evidence type="ECO:0000313" key="2">
    <source>
        <dbReference type="EMBL" id="OAH43905.1"/>
    </source>
</evidence>
<protein>
    <recommendedName>
        <fullName evidence="1">AB hydrolase-1 domain-containing protein</fullName>
    </recommendedName>
</protein>
<comment type="caution">
    <text evidence="2">The sequence shown here is derived from an EMBL/GenBank/DDBJ whole genome shotgun (WGS) entry which is preliminary data.</text>
</comment>
<evidence type="ECO:0000313" key="3">
    <source>
        <dbReference type="Proteomes" id="UP000077262"/>
    </source>
</evidence>
<evidence type="ECO:0000259" key="1">
    <source>
        <dbReference type="Pfam" id="PF00561"/>
    </source>
</evidence>
<dbReference type="Gene3D" id="3.40.50.1820">
    <property type="entry name" value="alpha/beta hydrolase"/>
    <property type="match status" value="1"/>
</dbReference>
<dbReference type="Proteomes" id="UP000077262">
    <property type="component" value="Unassembled WGS sequence"/>
</dbReference>
<accession>A0A177JU99</accession>